<dbReference type="GO" id="GO:0003700">
    <property type="term" value="F:DNA-binding transcription factor activity"/>
    <property type="evidence" value="ECO:0007669"/>
    <property type="project" value="InterPro"/>
</dbReference>
<dbReference type="InterPro" id="IPR039422">
    <property type="entry name" value="MarR/SlyA-like"/>
</dbReference>
<evidence type="ECO:0000313" key="3">
    <source>
        <dbReference type="Proteomes" id="UP000518316"/>
    </source>
</evidence>
<keyword evidence="3" id="KW-1185">Reference proteome</keyword>
<dbReference type="PROSITE" id="PS50995">
    <property type="entry name" value="HTH_MARR_2"/>
    <property type="match status" value="1"/>
</dbReference>
<dbReference type="RefSeq" id="WP_182598901.1">
    <property type="nucleotide sequence ID" value="NZ_JACIVC010000069.1"/>
</dbReference>
<accession>A0A7W3TT92</accession>
<dbReference type="SUPFAM" id="SSF46785">
    <property type="entry name" value="Winged helix' DNA-binding domain"/>
    <property type="match status" value="1"/>
</dbReference>
<name>A0A7W3TT92_9LACO</name>
<protein>
    <submittedName>
        <fullName evidence="2">Winged helix-turn-helix transcriptional regulator</fullName>
    </submittedName>
</protein>
<organism evidence="2 3">
    <name type="scientific">Limosilactobacillus albertensis</name>
    <dbReference type="NCBI Taxonomy" id="2759752"/>
    <lineage>
        <taxon>Bacteria</taxon>
        <taxon>Bacillati</taxon>
        <taxon>Bacillota</taxon>
        <taxon>Bacilli</taxon>
        <taxon>Lactobacillales</taxon>
        <taxon>Lactobacillaceae</taxon>
        <taxon>Limosilactobacillus</taxon>
    </lineage>
</organism>
<dbReference type="PANTHER" id="PTHR33164">
    <property type="entry name" value="TRANSCRIPTIONAL REGULATOR, MARR FAMILY"/>
    <property type="match status" value="1"/>
</dbReference>
<reference evidence="2 3" key="1">
    <citation type="submission" date="2020-07" db="EMBL/GenBank/DDBJ databases">
        <title>Description of Limosilactobacillus balticus sp. nov., Limosilactobacillus agrestis sp. nov., Limosilactobacillus albertensis sp. nov., Limosilactobacillus rudii sp. nov., Limosilactobacillus fastidiosus sp. nov., five novel Limosilactobacillus species isolated from the vertebrate gastrointestinal tract, and proposal of 6 subspecies of Limosilactobacillus reuteri adapted to the gastrointestinal tract of specific vertebrate hosts.</title>
        <authorList>
            <person name="Li F."/>
            <person name="Cheng C."/>
            <person name="Zheng J."/>
            <person name="Quevedo R.M."/>
            <person name="Li J."/>
            <person name="Roos S."/>
            <person name="Gaenzle M.G."/>
            <person name="Walter J."/>
        </authorList>
    </citation>
    <scope>NUCLEOTIDE SEQUENCE [LARGE SCALE GENOMIC DNA]</scope>
    <source>
        <strain evidence="2 3">RRLNB_1_1</strain>
    </source>
</reference>
<dbReference type="Proteomes" id="UP000518316">
    <property type="component" value="Unassembled WGS sequence"/>
</dbReference>
<dbReference type="AlphaFoldDB" id="A0A7W3TT92"/>
<dbReference type="Gene3D" id="1.10.10.10">
    <property type="entry name" value="Winged helix-like DNA-binding domain superfamily/Winged helix DNA-binding domain"/>
    <property type="match status" value="1"/>
</dbReference>
<evidence type="ECO:0000313" key="2">
    <source>
        <dbReference type="EMBL" id="MBB1070479.1"/>
    </source>
</evidence>
<dbReference type="PANTHER" id="PTHR33164:SF43">
    <property type="entry name" value="HTH-TYPE TRANSCRIPTIONAL REPRESSOR YETL"/>
    <property type="match status" value="1"/>
</dbReference>
<feature type="domain" description="HTH marR-type" evidence="1">
    <location>
        <begin position="1"/>
        <end position="134"/>
    </location>
</feature>
<dbReference type="GO" id="GO:0006950">
    <property type="term" value="P:response to stress"/>
    <property type="evidence" value="ECO:0007669"/>
    <property type="project" value="TreeGrafter"/>
</dbReference>
<dbReference type="EMBL" id="JACIVC010000069">
    <property type="protein sequence ID" value="MBB1070479.1"/>
    <property type="molecule type" value="Genomic_DNA"/>
</dbReference>
<dbReference type="InterPro" id="IPR036390">
    <property type="entry name" value="WH_DNA-bd_sf"/>
</dbReference>
<dbReference type="SMART" id="SM00347">
    <property type="entry name" value="HTH_MARR"/>
    <property type="match status" value="1"/>
</dbReference>
<dbReference type="InterPro" id="IPR000835">
    <property type="entry name" value="HTH_MarR-typ"/>
</dbReference>
<comment type="caution">
    <text evidence="2">The sequence shown here is derived from an EMBL/GenBank/DDBJ whole genome shotgun (WGS) entry which is preliminary data.</text>
</comment>
<sequence>MENDIRQYERDWQSFNRIYQQMAVTNDITFGELSMLLALESHKFYATNRQLVLDTGLSKQTISSMVQKLTQQEMMALKTNPADKRSRVITLTPAGQKWAGKILQAVHMIEERALEQVGIEKFKQLNKINAELIEKMEEQVKK</sequence>
<dbReference type="InterPro" id="IPR036388">
    <property type="entry name" value="WH-like_DNA-bd_sf"/>
</dbReference>
<proteinExistence type="predicted"/>
<evidence type="ECO:0000259" key="1">
    <source>
        <dbReference type="PROSITE" id="PS50995"/>
    </source>
</evidence>
<gene>
    <name evidence="2" type="ORF">H5S40_09995</name>
</gene>